<dbReference type="InterPro" id="IPR005829">
    <property type="entry name" value="Sugar_transporter_CS"/>
</dbReference>
<evidence type="ECO:0000256" key="5">
    <source>
        <dbReference type="ARBA" id="ARBA00022989"/>
    </source>
</evidence>
<accession>A0A8H7UCQ9</accession>
<feature type="transmembrane region" description="Helical" evidence="9">
    <location>
        <begin position="488"/>
        <end position="510"/>
    </location>
</feature>
<feature type="transmembrane region" description="Helical" evidence="9">
    <location>
        <begin position="397"/>
        <end position="419"/>
    </location>
</feature>
<dbReference type="GO" id="GO:0022857">
    <property type="term" value="F:transmembrane transporter activity"/>
    <property type="evidence" value="ECO:0007669"/>
    <property type="project" value="InterPro"/>
</dbReference>
<dbReference type="EMBL" id="JAEPQZ010000005">
    <property type="protein sequence ID" value="KAG2180801.1"/>
    <property type="molecule type" value="Genomic_DNA"/>
</dbReference>
<comment type="subcellular location">
    <subcellularLocation>
        <location evidence="1">Membrane</location>
        <topology evidence="1">Multi-pass membrane protein</topology>
    </subcellularLocation>
</comment>
<dbReference type="PROSITE" id="PS00217">
    <property type="entry name" value="SUGAR_TRANSPORT_2"/>
    <property type="match status" value="1"/>
</dbReference>
<dbReference type="GO" id="GO:0015798">
    <property type="term" value="P:myo-inositol transport"/>
    <property type="evidence" value="ECO:0007669"/>
    <property type="project" value="UniProtKB-ARBA"/>
</dbReference>
<feature type="transmembrane region" description="Helical" evidence="9">
    <location>
        <begin position="152"/>
        <end position="170"/>
    </location>
</feature>
<dbReference type="PROSITE" id="PS50850">
    <property type="entry name" value="MFS"/>
    <property type="match status" value="1"/>
</dbReference>
<dbReference type="SUPFAM" id="SSF103473">
    <property type="entry name" value="MFS general substrate transporter"/>
    <property type="match status" value="1"/>
</dbReference>
<feature type="region of interest" description="Disordered" evidence="8">
    <location>
        <begin position="573"/>
        <end position="617"/>
    </location>
</feature>
<dbReference type="PRINTS" id="PR00171">
    <property type="entry name" value="SUGRTRNSPORT"/>
</dbReference>
<feature type="transmembrane region" description="Helical" evidence="9">
    <location>
        <begin position="462"/>
        <end position="482"/>
    </location>
</feature>
<feature type="compositionally biased region" description="Basic and acidic residues" evidence="8">
    <location>
        <begin position="594"/>
        <end position="617"/>
    </location>
</feature>
<keyword evidence="6 9" id="KW-0472">Membrane</keyword>
<dbReference type="OrthoDB" id="5290825at2759"/>
<organism evidence="11 12">
    <name type="scientific">Mortierella isabellina</name>
    <name type="common">Filamentous fungus</name>
    <name type="synonym">Umbelopsis isabellina</name>
    <dbReference type="NCBI Taxonomy" id="91625"/>
    <lineage>
        <taxon>Eukaryota</taxon>
        <taxon>Fungi</taxon>
        <taxon>Fungi incertae sedis</taxon>
        <taxon>Mucoromycota</taxon>
        <taxon>Mucoromycotina</taxon>
        <taxon>Umbelopsidomycetes</taxon>
        <taxon>Umbelopsidales</taxon>
        <taxon>Umbelopsidaceae</taxon>
        <taxon>Umbelopsis</taxon>
    </lineage>
</organism>
<feature type="domain" description="Major facilitator superfamily (MFS) profile" evidence="10">
    <location>
        <begin position="84"/>
        <end position="517"/>
    </location>
</feature>
<dbReference type="InterPro" id="IPR003663">
    <property type="entry name" value="Sugar/inositol_transpt"/>
</dbReference>
<dbReference type="InterPro" id="IPR050814">
    <property type="entry name" value="Myo-inositol_Transporter"/>
</dbReference>
<evidence type="ECO:0000256" key="1">
    <source>
        <dbReference type="ARBA" id="ARBA00004141"/>
    </source>
</evidence>
<keyword evidence="12" id="KW-1185">Reference proteome</keyword>
<evidence type="ECO:0000256" key="3">
    <source>
        <dbReference type="ARBA" id="ARBA00022448"/>
    </source>
</evidence>
<comment type="similarity">
    <text evidence="2 7">Belongs to the major facilitator superfamily. Sugar transporter (TC 2.A.1.1) family.</text>
</comment>
<dbReference type="GO" id="GO:0016020">
    <property type="term" value="C:membrane"/>
    <property type="evidence" value="ECO:0007669"/>
    <property type="project" value="UniProtKB-SubCell"/>
</dbReference>
<dbReference type="InterPro" id="IPR036259">
    <property type="entry name" value="MFS_trans_sf"/>
</dbReference>
<feature type="transmembrane region" description="Helical" evidence="9">
    <location>
        <begin position="119"/>
        <end position="140"/>
    </location>
</feature>
<evidence type="ECO:0000256" key="8">
    <source>
        <dbReference type="SAM" id="MobiDB-lite"/>
    </source>
</evidence>
<evidence type="ECO:0000256" key="7">
    <source>
        <dbReference type="RuleBase" id="RU003346"/>
    </source>
</evidence>
<evidence type="ECO:0000313" key="12">
    <source>
        <dbReference type="Proteomes" id="UP000654370"/>
    </source>
</evidence>
<keyword evidence="4 9" id="KW-0812">Transmembrane</keyword>
<dbReference type="NCBIfam" id="TIGR00879">
    <property type="entry name" value="SP"/>
    <property type="match status" value="1"/>
</dbReference>
<feature type="transmembrane region" description="Helical" evidence="9">
    <location>
        <begin position="182"/>
        <end position="200"/>
    </location>
</feature>
<dbReference type="InterPro" id="IPR020846">
    <property type="entry name" value="MFS_dom"/>
</dbReference>
<evidence type="ECO:0000256" key="2">
    <source>
        <dbReference type="ARBA" id="ARBA00010992"/>
    </source>
</evidence>
<dbReference type="InterPro" id="IPR005828">
    <property type="entry name" value="MFS_sugar_transport-like"/>
</dbReference>
<feature type="transmembrane region" description="Helical" evidence="9">
    <location>
        <begin position="246"/>
        <end position="265"/>
    </location>
</feature>
<dbReference type="PANTHER" id="PTHR48020">
    <property type="entry name" value="PROTON MYO-INOSITOL COTRANSPORTER"/>
    <property type="match status" value="1"/>
</dbReference>
<dbReference type="Gene3D" id="1.20.1250.20">
    <property type="entry name" value="MFS general substrate transporter like domains"/>
    <property type="match status" value="1"/>
</dbReference>
<dbReference type="Pfam" id="PF00083">
    <property type="entry name" value="Sugar_tr"/>
    <property type="match status" value="1"/>
</dbReference>
<feature type="transmembrane region" description="Helical" evidence="9">
    <location>
        <begin position="79"/>
        <end position="97"/>
    </location>
</feature>
<evidence type="ECO:0000259" key="10">
    <source>
        <dbReference type="PROSITE" id="PS50850"/>
    </source>
</evidence>
<evidence type="ECO:0000256" key="4">
    <source>
        <dbReference type="ARBA" id="ARBA00022692"/>
    </source>
</evidence>
<keyword evidence="3 7" id="KW-0813">Transport</keyword>
<protein>
    <recommendedName>
        <fullName evidence="10">Major facilitator superfamily (MFS) profile domain-containing protein</fullName>
    </recommendedName>
</protein>
<feature type="transmembrane region" description="Helical" evidence="9">
    <location>
        <begin position="212"/>
        <end position="234"/>
    </location>
</feature>
<dbReference type="Proteomes" id="UP000654370">
    <property type="component" value="Unassembled WGS sequence"/>
</dbReference>
<gene>
    <name evidence="11" type="ORF">INT43_008380</name>
</gene>
<feature type="transmembrane region" description="Helical" evidence="9">
    <location>
        <begin position="330"/>
        <end position="353"/>
    </location>
</feature>
<evidence type="ECO:0000256" key="9">
    <source>
        <dbReference type="SAM" id="Phobius"/>
    </source>
</evidence>
<dbReference type="PANTHER" id="PTHR48020:SF26">
    <property type="entry name" value="MYO-INOSITOL TRANSPORTER, PUTATIVE (AFU_ORTHOLOGUE AFUA_4G01560)-RELATED"/>
    <property type="match status" value="1"/>
</dbReference>
<reference evidence="11" key="1">
    <citation type="submission" date="2020-12" db="EMBL/GenBank/DDBJ databases">
        <title>Metabolic potential, ecology and presence of endohyphal bacteria is reflected in genomic diversity of Mucoromycotina.</title>
        <authorList>
            <person name="Muszewska A."/>
            <person name="Okrasinska A."/>
            <person name="Steczkiewicz K."/>
            <person name="Drgas O."/>
            <person name="Orlowska M."/>
            <person name="Perlinska-Lenart U."/>
            <person name="Aleksandrzak-Piekarczyk T."/>
            <person name="Szatraj K."/>
            <person name="Zielenkiewicz U."/>
            <person name="Pilsyk S."/>
            <person name="Malc E."/>
            <person name="Mieczkowski P."/>
            <person name="Kruszewska J.S."/>
            <person name="Biernat P."/>
            <person name="Pawlowska J."/>
        </authorList>
    </citation>
    <scope>NUCLEOTIDE SEQUENCE</scope>
    <source>
        <strain evidence="11">WA0000067209</strain>
    </source>
</reference>
<sequence>MHVVDTEKDKPIQRKSEKEVLDIANTIITENGLEEYSDVIKRGSLLANDPDNYENRTDITEQEKEILRREVTHRWHQPAQMYFLAAVGAMTAVVQGMDETVVNGAQLFYIAELGLTDNAYLQGLVNGAPYLACALLGVWLNVFLSSWFGRRGSIFIGCTMGVAASLWQAFSPSWESLFAARLLLGLSIGNNSAVVPVYTAESVPASIRGGLVMLWQTFTAFGIMLGYIIDVAFMNISGDGGLNWRLMLGSTCVAPLIVMAMVYFGPDTPRYYAKKGNYYKAFESMKRLRWSELQAACDLYLIHESIREEANFTRGNPLSELFTVARNRRAALASFIVMFLQQFCGVNVIMYYSSVIFKQAGVSEQTAITASLGAGILNFLFALPAIKLIDTWGRRPLLLSTFPLMAAALLFTGFSFFAADMTTRLGLIATGIYAFMIFYSPGEGPIPFTYSAEAFPLHIRDVGMSFATFTTWTFSFILAFVFPAQLEAFTPTGAFCWYAGWCIAGFFLILTCVPETKGYTLEELDAVFSVPTHKHAAYQCRQAGRWVAKNIFRRDVRSENLLDLSNEEDLKKAQADQAAALKGGEPGQSSHDSPAPRKLSDEKAVEHEHVEETPQSP</sequence>
<comment type="caution">
    <text evidence="11">The sequence shown here is derived from an EMBL/GenBank/DDBJ whole genome shotgun (WGS) entry which is preliminary data.</text>
</comment>
<dbReference type="GO" id="GO:0015791">
    <property type="term" value="P:polyol transmembrane transport"/>
    <property type="evidence" value="ECO:0007669"/>
    <property type="project" value="UniProtKB-ARBA"/>
</dbReference>
<dbReference type="AlphaFoldDB" id="A0A8H7UCQ9"/>
<evidence type="ECO:0000256" key="6">
    <source>
        <dbReference type="ARBA" id="ARBA00023136"/>
    </source>
</evidence>
<keyword evidence="5 9" id="KW-1133">Transmembrane helix</keyword>
<proteinExistence type="inferred from homology"/>
<name>A0A8H7UCQ9_MORIS</name>
<evidence type="ECO:0000313" key="11">
    <source>
        <dbReference type="EMBL" id="KAG2180801.1"/>
    </source>
</evidence>
<feature type="transmembrane region" description="Helical" evidence="9">
    <location>
        <begin position="365"/>
        <end position="385"/>
    </location>
</feature>
<feature type="transmembrane region" description="Helical" evidence="9">
    <location>
        <begin position="425"/>
        <end position="442"/>
    </location>
</feature>